<dbReference type="AlphaFoldDB" id="A0AAW0UX09"/>
<gene>
    <name evidence="2" type="ORF">O3P69_007723</name>
</gene>
<name>A0AAW0UX09_SCYPA</name>
<sequence length="241" mass="26809">MEVRTHILADEVPSTRTAVGVKEDSDQQWREELKNMFAVIARSVNPQERKLDTVQEGLQDVMQQARRFTTEQCERLRGDLAQELAAVKVESEERAEAGEARLEELREEVTGLQSSLEKQSGPQPVPAQFPDMWGRPECPGYAVQGHYYAWSTPRDTGLCADDRGQPGERPSLALPWPHPAATAVPDARKCSHRRHERRGSPALVSLVCLSQGAQVYSIAPDDASTYAIHNGRTQVNGLTKQ</sequence>
<dbReference type="Proteomes" id="UP001487740">
    <property type="component" value="Unassembled WGS sequence"/>
</dbReference>
<evidence type="ECO:0000313" key="2">
    <source>
        <dbReference type="EMBL" id="KAK8404667.1"/>
    </source>
</evidence>
<accession>A0AAW0UX09</accession>
<protein>
    <submittedName>
        <fullName evidence="2">Uncharacterized protein</fullName>
    </submittedName>
</protein>
<evidence type="ECO:0000313" key="3">
    <source>
        <dbReference type="Proteomes" id="UP001487740"/>
    </source>
</evidence>
<keyword evidence="1" id="KW-0175">Coiled coil</keyword>
<reference evidence="2 3" key="1">
    <citation type="submission" date="2023-03" db="EMBL/GenBank/DDBJ databases">
        <title>High-quality genome of Scylla paramamosain provides insights in environmental adaptation.</title>
        <authorList>
            <person name="Zhang L."/>
        </authorList>
    </citation>
    <scope>NUCLEOTIDE SEQUENCE [LARGE SCALE GENOMIC DNA]</scope>
    <source>
        <strain evidence="2">LZ_2023a</strain>
        <tissue evidence="2">Muscle</tissue>
    </source>
</reference>
<feature type="coiled-coil region" evidence="1">
    <location>
        <begin position="88"/>
        <end position="115"/>
    </location>
</feature>
<keyword evidence="3" id="KW-1185">Reference proteome</keyword>
<dbReference type="EMBL" id="JARAKH010000004">
    <property type="protein sequence ID" value="KAK8404667.1"/>
    <property type="molecule type" value="Genomic_DNA"/>
</dbReference>
<evidence type="ECO:0000256" key="1">
    <source>
        <dbReference type="SAM" id="Coils"/>
    </source>
</evidence>
<proteinExistence type="predicted"/>
<organism evidence="2 3">
    <name type="scientific">Scylla paramamosain</name>
    <name type="common">Mud crab</name>
    <dbReference type="NCBI Taxonomy" id="85552"/>
    <lineage>
        <taxon>Eukaryota</taxon>
        <taxon>Metazoa</taxon>
        <taxon>Ecdysozoa</taxon>
        <taxon>Arthropoda</taxon>
        <taxon>Crustacea</taxon>
        <taxon>Multicrustacea</taxon>
        <taxon>Malacostraca</taxon>
        <taxon>Eumalacostraca</taxon>
        <taxon>Eucarida</taxon>
        <taxon>Decapoda</taxon>
        <taxon>Pleocyemata</taxon>
        <taxon>Brachyura</taxon>
        <taxon>Eubrachyura</taxon>
        <taxon>Portunoidea</taxon>
        <taxon>Portunidae</taxon>
        <taxon>Portuninae</taxon>
        <taxon>Scylla</taxon>
    </lineage>
</organism>
<comment type="caution">
    <text evidence="2">The sequence shown here is derived from an EMBL/GenBank/DDBJ whole genome shotgun (WGS) entry which is preliminary data.</text>
</comment>